<feature type="transmembrane region" description="Helical" evidence="6">
    <location>
        <begin position="181"/>
        <end position="201"/>
    </location>
</feature>
<sequence>MIRRRQPGSDDVHADRGEVAVGTVRAWDVFRLAVPALGVLAAMPLYLLFDTAIVGRQLGSQDLASLAAAATVHSVVTTQLTFLSYGTTARSARLYGAGRRQEAVAEGVQATYIALGVGLLLAAIIWIGAGFFAQLLTGNPTTAEGAALWMRIAAFAIPLTLVEMAGNGWMRGVQNTTKPLLFTLAGLIPGAAAVPLFVHWWGLAGSAWATVLGMGIIAVAFLVELAREHKGSWRFRMDVVKRQLVLGRDLILRSASFQVAFLSAAAVAARFGTSSLAAHQIMMQLWNFLSLVLDALAIAAQSLTGAALGAGSIKKARGVGLRVVAYSTAFSLLLDIGIFMGSGAIPRLFSTDTSVLDAMATPWLIMVAMIACGGVVFALDGVLLGAGDAAFLRTITIASVVCGFLPGVWLAYLLDAGLAGVWCGLGAFIAFRMIAVVLRFQSMKWAVVETKQ</sequence>
<evidence type="ECO:0000256" key="5">
    <source>
        <dbReference type="ARBA" id="ARBA00023136"/>
    </source>
</evidence>
<feature type="transmembrane region" description="Helical" evidence="6">
    <location>
        <begin position="285"/>
        <end position="311"/>
    </location>
</feature>
<dbReference type="InterPro" id="IPR002528">
    <property type="entry name" value="MATE_fam"/>
</dbReference>
<dbReference type="Pfam" id="PF01554">
    <property type="entry name" value="MatE"/>
    <property type="match status" value="2"/>
</dbReference>
<evidence type="ECO:0000313" key="7">
    <source>
        <dbReference type="EMBL" id="GEB96892.1"/>
    </source>
</evidence>
<dbReference type="GO" id="GO:0005886">
    <property type="term" value="C:plasma membrane"/>
    <property type="evidence" value="ECO:0007669"/>
    <property type="project" value="TreeGrafter"/>
</dbReference>
<feature type="transmembrane region" description="Helical" evidence="6">
    <location>
        <begin position="207"/>
        <end position="226"/>
    </location>
</feature>
<comment type="subcellular location">
    <subcellularLocation>
        <location evidence="1">Membrane</location>
        <topology evidence="1">Multi-pass membrane protein</topology>
    </subcellularLocation>
</comment>
<feature type="transmembrane region" description="Helical" evidence="6">
    <location>
        <begin position="323"/>
        <end position="343"/>
    </location>
</feature>
<feature type="transmembrane region" description="Helical" evidence="6">
    <location>
        <begin position="29"/>
        <end position="49"/>
    </location>
</feature>
<feature type="transmembrane region" description="Helical" evidence="6">
    <location>
        <begin position="148"/>
        <end position="169"/>
    </location>
</feature>
<keyword evidence="4 6" id="KW-1133">Transmembrane helix</keyword>
<accession>A0AB73B4S3</accession>
<gene>
    <name evidence="7" type="ORF">CFL01nite_03870</name>
</gene>
<comment type="similarity">
    <text evidence="2">Belongs to the multi antimicrobial extrusion (MATE) (TC 2.A.66.1) family.</text>
</comment>
<name>A0AB73B4S3_CORFL</name>
<keyword evidence="3 6" id="KW-0812">Transmembrane</keyword>
<feature type="transmembrane region" description="Helical" evidence="6">
    <location>
        <begin position="250"/>
        <end position="273"/>
    </location>
</feature>
<dbReference type="PANTHER" id="PTHR42893:SF46">
    <property type="entry name" value="PROTEIN DETOXIFICATION 44, CHLOROPLASTIC"/>
    <property type="match status" value="1"/>
</dbReference>
<proteinExistence type="inferred from homology"/>
<dbReference type="GO" id="GO:0042910">
    <property type="term" value="F:xenobiotic transmembrane transporter activity"/>
    <property type="evidence" value="ECO:0007669"/>
    <property type="project" value="InterPro"/>
</dbReference>
<dbReference type="EMBL" id="BJNB01000003">
    <property type="protein sequence ID" value="GEB96892.1"/>
    <property type="molecule type" value="Genomic_DNA"/>
</dbReference>
<feature type="transmembrane region" description="Helical" evidence="6">
    <location>
        <begin position="363"/>
        <end position="383"/>
    </location>
</feature>
<evidence type="ECO:0000313" key="8">
    <source>
        <dbReference type="Proteomes" id="UP000315353"/>
    </source>
</evidence>
<evidence type="ECO:0000256" key="2">
    <source>
        <dbReference type="ARBA" id="ARBA00010199"/>
    </source>
</evidence>
<feature type="transmembrane region" description="Helical" evidence="6">
    <location>
        <begin position="390"/>
        <end position="412"/>
    </location>
</feature>
<protein>
    <submittedName>
        <fullName evidence="7">MATE family efflux transporter</fullName>
    </submittedName>
</protein>
<feature type="transmembrane region" description="Helical" evidence="6">
    <location>
        <begin position="418"/>
        <end position="438"/>
    </location>
</feature>
<dbReference type="Proteomes" id="UP000315353">
    <property type="component" value="Unassembled WGS sequence"/>
</dbReference>
<evidence type="ECO:0000256" key="1">
    <source>
        <dbReference type="ARBA" id="ARBA00004141"/>
    </source>
</evidence>
<dbReference type="PANTHER" id="PTHR42893">
    <property type="entry name" value="PROTEIN DETOXIFICATION 44, CHLOROPLASTIC-RELATED"/>
    <property type="match status" value="1"/>
</dbReference>
<dbReference type="GO" id="GO:0015297">
    <property type="term" value="F:antiporter activity"/>
    <property type="evidence" value="ECO:0007669"/>
    <property type="project" value="InterPro"/>
</dbReference>
<dbReference type="CDD" id="cd13136">
    <property type="entry name" value="MATE_DinF_like"/>
    <property type="match status" value="1"/>
</dbReference>
<reference evidence="7 8" key="1">
    <citation type="submission" date="2019-06" db="EMBL/GenBank/DDBJ databases">
        <title>Whole genome shotgun sequence of Corynebacterium flavescens NBRC 14136.</title>
        <authorList>
            <person name="Hosoyama A."/>
            <person name="Uohara A."/>
            <person name="Ohji S."/>
            <person name="Ichikawa N."/>
        </authorList>
    </citation>
    <scope>NUCLEOTIDE SEQUENCE [LARGE SCALE GENOMIC DNA]</scope>
    <source>
        <strain evidence="7 8">NBRC 14136</strain>
    </source>
</reference>
<evidence type="ECO:0000256" key="6">
    <source>
        <dbReference type="SAM" id="Phobius"/>
    </source>
</evidence>
<keyword evidence="5 6" id="KW-0472">Membrane</keyword>
<evidence type="ECO:0000256" key="4">
    <source>
        <dbReference type="ARBA" id="ARBA00022989"/>
    </source>
</evidence>
<feature type="transmembrane region" description="Helical" evidence="6">
    <location>
        <begin position="110"/>
        <end position="136"/>
    </location>
</feature>
<evidence type="ECO:0000256" key="3">
    <source>
        <dbReference type="ARBA" id="ARBA00022692"/>
    </source>
</evidence>
<dbReference type="InterPro" id="IPR044644">
    <property type="entry name" value="DinF-like"/>
</dbReference>
<dbReference type="AlphaFoldDB" id="A0AB73B4S3"/>
<dbReference type="NCBIfam" id="TIGR00797">
    <property type="entry name" value="matE"/>
    <property type="match status" value="1"/>
</dbReference>
<organism evidence="7 8">
    <name type="scientific">Corynebacterium flavescens</name>
    <dbReference type="NCBI Taxonomy" id="28028"/>
    <lineage>
        <taxon>Bacteria</taxon>
        <taxon>Bacillati</taxon>
        <taxon>Actinomycetota</taxon>
        <taxon>Actinomycetes</taxon>
        <taxon>Mycobacteriales</taxon>
        <taxon>Corynebacteriaceae</taxon>
        <taxon>Corynebacterium</taxon>
    </lineage>
</organism>
<comment type="caution">
    <text evidence="7">The sequence shown here is derived from an EMBL/GenBank/DDBJ whole genome shotgun (WGS) entry which is preliminary data.</text>
</comment>